<evidence type="ECO:0000256" key="3">
    <source>
        <dbReference type="SAM" id="MobiDB-lite"/>
    </source>
</evidence>
<keyword evidence="6" id="KW-1185">Reference proteome</keyword>
<proteinExistence type="inferred from homology"/>
<feature type="domain" description="AB hydrolase-1" evidence="4">
    <location>
        <begin position="160"/>
        <end position="260"/>
    </location>
</feature>
<evidence type="ECO:0000313" key="6">
    <source>
        <dbReference type="Proteomes" id="UP001607303"/>
    </source>
</evidence>
<dbReference type="GO" id="GO:0016787">
    <property type="term" value="F:hydrolase activity"/>
    <property type="evidence" value="ECO:0007669"/>
    <property type="project" value="UniProtKB-KW"/>
</dbReference>
<dbReference type="SUPFAM" id="SSF53474">
    <property type="entry name" value="alpha/beta-Hydrolases"/>
    <property type="match status" value="2"/>
</dbReference>
<dbReference type="Gene3D" id="3.40.50.1820">
    <property type="entry name" value="alpha/beta hydrolase"/>
    <property type="match status" value="2"/>
</dbReference>
<reference evidence="5 6" key="1">
    <citation type="journal article" date="2024" name="Ann. Entomol. Soc. Am.">
        <title>Genomic analyses of the southern and eastern yellowjacket wasps (Hymenoptera: Vespidae) reveal evolutionary signatures of social life.</title>
        <authorList>
            <person name="Catto M.A."/>
            <person name="Caine P.B."/>
            <person name="Orr S.E."/>
            <person name="Hunt B.G."/>
            <person name="Goodisman M.A.D."/>
        </authorList>
    </citation>
    <scope>NUCLEOTIDE SEQUENCE [LARGE SCALE GENOMIC DNA]</scope>
    <source>
        <strain evidence="5">232</strain>
        <tissue evidence="5">Head and thorax</tissue>
    </source>
</reference>
<feature type="region of interest" description="Disordered" evidence="3">
    <location>
        <begin position="1"/>
        <end position="26"/>
    </location>
</feature>
<keyword evidence="2 5" id="KW-0378">Hydrolase</keyword>
<protein>
    <submittedName>
        <fullName evidence="5">Serine hydrolase isoform X2</fullName>
    </submittedName>
</protein>
<dbReference type="InterPro" id="IPR029058">
    <property type="entry name" value="AB_hydrolase_fold"/>
</dbReference>
<gene>
    <name evidence="5" type="ORF">V1477_003743</name>
</gene>
<evidence type="ECO:0000256" key="2">
    <source>
        <dbReference type="ARBA" id="ARBA00022801"/>
    </source>
</evidence>
<dbReference type="PANTHER" id="PTHR43798:SF14">
    <property type="entry name" value="SERINE HYDROLASE-LIKE PROTEIN DDB_G0286239"/>
    <property type="match status" value="1"/>
</dbReference>
<organism evidence="5 6">
    <name type="scientific">Vespula maculifrons</name>
    <name type="common">Eastern yellow jacket</name>
    <name type="synonym">Wasp</name>
    <dbReference type="NCBI Taxonomy" id="7453"/>
    <lineage>
        <taxon>Eukaryota</taxon>
        <taxon>Metazoa</taxon>
        <taxon>Ecdysozoa</taxon>
        <taxon>Arthropoda</taxon>
        <taxon>Hexapoda</taxon>
        <taxon>Insecta</taxon>
        <taxon>Pterygota</taxon>
        <taxon>Neoptera</taxon>
        <taxon>Endopterygota</taxon>
        <taxon>Hymenoptera</taxon>
        <taxon>Apocrita</taxon>
        <taxon>Aculeata</taxon>
        <taxon>Vespoidea</taxon>
        <taxon>Vespidae</taxon>
        <taxon>Vespinae</taxon>
        <taxon>Vespula</taxon>
    </lineage>
</organism>
<evidence type="ECO:0000259" key="4">
    <source>
        <dbReference type="Pfam" id="PF00561"/>
    </source>
</evidence>
<accession>A0ABD2CRV6</accession>
<sequence>MDTTNITEKDESSISDTNGYKQQDPEDIQIPVPWGYISGKLWGSRDKQPILAIHGWQDNAGSFDSLAPLLSLNLPVLSIDLPGHGYSSHMPSGQFYYIFWDGVIILRRIVKHYKWNKVSQQSKLYNDDIYLLYINIIFIHTDNDFDFITCKWWGPRWVQPIVALHGRQDNAGSFDTLIPLLPDDISVLCLDMPGHGLSSHYPKSQYYYVYWDGVIILRRIVKYFKWTKVKLLGHSLGGAISFLYAASYPNEVDILISLDIVSPSVRDITKTAAITGDHIDKFLKYENLTLDNIPCYEYSEMMGIVVAAYNGSINEKGAEILMKRGIQASYIPKKFYFSRDPRLKVSTLGMLSLDLVLAYASKITCAYLNIRAIPGMDFEQPENYQKVLDQIKISAKKYEYHEVNGTHHVHLINPERIAPIIKNFISN</sequence>
<dbReference type="Proteomes" id="UP001607303">
    <property type="component" value="Unassembled WGS sequence"/>
</dbReference>
<dbReference type="Pfam" id="PF00561">
    <property type="entry name" value="Abhydrolase_1"/>
    <property type="match status" value="1"/>
</dbReference>
<dbReference type="AlphaFoldDB" id="A0ABD2CRV6"/>
<dbReference type="EMBL" id="JAYRBN010000034">
    <property type="protein sequence ID" value="KAL2747848.1"/>
    <property type="molecule type" value="Genomic_DNA"/>
</dbReference>
<dbReference type="InterPro" id="IPR000073">
    <property type="entry name" value="AB_hydrolase_1"/>
</dbReference>
<dbReference type="InterPro" id="IPR050266">
    <property type="entry name" value="AB_hydrolase_sf"/>
</dbReference>
<name>A0ABD2CRV6_VESMC</name>
<comment type="similarity">
    <text evidence="1">Belongs to the AB hydrolase superfamily.</text>
</comment>
<evidence type="ECO:0000256" key="1">
    <source>
        <dbReference type="ARBA" id="ARBA00008645"/>
    </source>
</evidence>
<dbReference type="PANTHER" id="PTHR43798">
    <property type="entry name" value="MONOACYLGLYCEROL LIPASE"/>
    <property type="match status" value="1"/>
</dbReference>
<comment type="caution">
    <text evidence="5">The sequence shown here is derived from an EMBL/GenBank/DDBJ whole genome shotgun (WGS) entry which is preliminary data.</text>
</comment>
<dbReference type="PRINTS" id="PR00111">
    <property type="entry name" value="ABHYDROLASE"/>
</dbReference>
<evidence type="ECO:0000313" key="5">
    <source>
        <dbReference type="EMBL" id="KAL2747848.1"/>
    </source>
</evidence>